<protein>
    <submittedName>
        <fullName evidence="1">Methionine gamma-lyase family protein</fullName>
    </submittedName>
</protein>
<keyword evidence="2" id="KW-1185">Reference proteome</keyword>
<evidence type="ECO:0000313" key="1">
    <source>
        <dbReference type="EMBL" id="UXH45279.1"/>
    </source>
</evidence>
<sequence>MFEQLVNGTALQSLVTKVEADIKDIHKKIDERSESNQFNVLRAFQKHRVSDSHFIPSTGYGYDDAGRDTLECIYADVFGGEAGLVRPQIISGTHAISIALFGILRPGDELVYITGKPYDTLEEIVGSRGKGTGSLKDFHIDYQSVDLDESGKVDFEKVARTISTKTKMVGIQRSKGYANRPSFTIEEIKEMIDFIKEIDPGIVVFVDNCYGEFVEVKEPCHVGADLMAGSLIKNPGGGLAKTGGYIVGKKEYVEACSFRMTSPGIGAEAGASLYSLQEMYQGFFLAPHVVAQSLKGAVFTSALLTALGMNTDPSPHSRRTDLIQSVQFDDREKMIAFCQAIQSASPINSHFTPYPNYMPGYEDDVIMAAGTFIQGASIELSADGPIRPPYIAYVQGGLTYSHVKIAVCSAVDNLIEKGLITI</sequence>
<gene>
    <name evidence="1" type="ORF">N5C46_04225</name>
</gene>
<dbReference type="Proteomes" id="UP001064027">
    <property type="component" value="Chromosome"/>
</dbReference>
<dbReference type="EMBL" id="CP104558">
    <property type="protein sequence ID" value="UXH45279.1"/>
    <property type="molecule type" value="Genomic_DNA"/>
</dbReference>
<proteinExistence type="predicted"/>
<organism evidence="1 2">
    <name type="scientific">Rossellomorea vietnamensis</name>
    <dbReference type="NCBI Taxonomy" id="218284"/>
    <lineage>
        <taxon>Bacteria</taxon>
        <taxon>Bacillati</taxon>
        <taxon>Bacillota</taxon>
        <taxon>Bacilli</taxon>
        <taxon>Bacillales</taxon>
        <taxon>Bacillaceae</taxon>
        <taxon>Rossellomorea</taxon>
    </lineage>
</organism>
<accession>A0ACD4CA26</accession>
<name>A0ACD4CA26_9BACI</name>
<evidence type="ECO:0000313" key="2">
    <source>
        <dbReference type="Proteomes" id="UP001064027"/>
    </source>
</evidence>
<reference evidence="1" key="1">
    <citation type="submission" date="2022-09" db="EMBL/GenBank/DDBJ databases">
        <title>Complete genome sequence of Rossellomorea vietnamensis strain RL-WG62, a newly isolated PGPR with the potential for plant salinity stress alleviation.</title>
        <authorList>
            <person name="Ren L."/>
            <person name="Wang G."/>
            <person name="Hu H."/>
        </authorList>
    </citation>
    <scope>NUCLEOTIDE SEQUENCE</scope>
    <source>
        <strain evidence="1">RL-WG62</strain>
    </source>
</reference>